<dbReference type="EMBL" id="CALNXK010000016">
    <property type="protein sequence ID" value="CAH3103388.1"/>
    <property type="molecule type" value="Genomic_DNA"/>
</dbReference>
<evidence type="ECO:0000259" key="3">
    <source>
        <dbReference type="PROSITE" id="PS51406"/>
    </source>
</evidence>
<keyword evidence="1" id="KW-1015">Disulfide bond</keyword>
<feature type="domain" description="Fibrinogen C-terminal" evidence="3">
    <location>
        <begin position="83"/>
        <end position="298"/>
    </location>
</feature>
<evidence type="ECO:0000313" key="4">
    <source>
        <dbReference type="EMBL" id="CAH3103388.1"/>
    </source>
</evidence>
<feature type="chain" id="PRO_5045628119" description="Fibrinogen C-terminal domain-containing protein" evidence="2">
    <location>
        <begin position="27"/>
        <end position="1007"/>
    </location>
</feature>
<reference evidence="4 5" key="1">
    <citation type="submission" date="2022-05" db="EMBL/GenBank/DDBJ databases">
        <authorList>
            <consortium name="Genoscope - CEA"/>
            <person name="William W."/>
        </authorList>
    </citation>
    <scope>NUCLEOTIDE SEQUENCE [LARGE SCALE GENOMIC DNA]</scope>
</reference>
<dbReference type="InterPro" id="IPR050373">
    <property type="entry name" value="Fibrinogen_C-term_domain"/>
</dbReference>
<proteinExistence type="predicted"/>
<accession>A0ABN8NC56</accession>
<feature type="domain" description="Fibrinogen C-terminal" evidence="3">
    <location>
        <begin position="474"/>
        <end position="691"/>
    </location>
</feature>
<dbReference type="PANTHER" id="PTHR19143:SF458">
    <property type="entry name" value="FIBRINOGEN C-TERMINAL DOMAIN-CONTAINING PROTEIN-RELATED"/>
    <property type="match status" value="1"/>
</dbReference>
<dbReference type="PROSITE" id="PS51406">
    <property type="entry name" value="FIBRINOGEN_C_2"/>
    <property type="match status" value="3"/>
</dbReference>
<dbReference type="NCBIfam" id="NF040941">
    <property type="entry name" value="GGGWT_bact"/>
    <property type="match status" value="3"/>
</dbReference>
<dbReference type="InterPro" id="IPR014716">
    <property type="entry name" value="Fibrinogen_a/b/g_C_1"/>
</dbReference>
<dbReference type="Proteomes" id="UP001159405">
    <property type="component" value="Unassembled WGS sequence"/>
</dbReference>
<dbReference type="SMART" id="SM00186">
    <property type="entry name" value="FBG"/>
    <property type="match status" value="3"/>
</dbReference>
<keyword evidence="5" id="KW-1185">Reference proteome</keyword>
<organism evidence="4 5">
    <name type="scientific">Porites lobata</name>
    <dbReference type="NCBI Taxonomy" id="104759"/>
    <lineage>
        <taxon>Eukaryota</taxon>
        <taxon>Metazoa</taxon>
        <taxon>Cnidaria</taxon>
        <taxon>Anthozoa</taxon>
        <taxon>Hexacorallia</taxon>
        <taxon>Scleractinia</taxon>
        <taxon>Fungiina</taxon>
        <taxon>Poritidae</taxon>
        <taxon>Porites</taxon>
    </lineage>
</organism>
<dbReference type="Gene3D" id="3.90.215.10">
    <property type="entry name" value="Gamma Fibrinogen, chain A, domain 1"/>
    <property type="match status" value="3"/>
</dbReference>
<comment type="caution">
    <text evidence="4">The sequence shown here is derived from an EMBL/GenBank/DDBJ whole genome shotgun (WGS) entry which is preliminary data.</text>
</comment>
<dbReference type="PROSITE" id="PS00514">
    <property type="entry name" value="FIBRINOGEN_C_1"/>
    <property type="match status" value="3"/>
</dbReference>
<dbReference type="InterPro" id="IPR002181">
    <property type="entry name" value="Fibrinogen_a/b/g_C_dom"/>
</dbReference>
<protein>
    <recommendedName>
        <fullName evidence="3">Fibrinogen C-terminal domain-containing protein</fullName>
    </recommendedName>
</protein>
<keyword evidence="2" id="KW-0732">Signal</keyword>
<name>A0ABN8NC56_9CNID</name>
<feature type="signal peptide" evidence="2">
    <location>
        <begin position="1"/>
        <end position="26"/>
    </location>
</feature>
<dbReference type="CDD" id="cd00087">
    <property type="entry name" value="FReD"/>
    <property type="match status" value="3"/>
</dbReference>
<evidence type="ECO:0000256" key="1">
    <source>
        <dbReference type="ARBA" id="ARBA00023157"/>
    </source>
</evidence>
<dbReference type="InterPro" id="IPR036056">
    <property type="entry name" value="Fibrinogen-like_C"/>
</dbReference>
<evidence type="ECO:0000256" key="2">
    <source>
        <dbReference type="SAM" id="SignalP"/>
    </source>
</evidence>
<evidence type="ECO:0000313" key="5">
    <source>
        <dbReference type="Proteomes" id="UP001159405"/>
    </source>
</evidence>
<dbReference type="Pfam" id="PF00147">
    <property type="entry name" value="Fibrinogen_C"/>
    <property type="match status" value="3"/>
</dbReference>
<dbReference type="PANTHER" id="PTHR19143">
    <property type="entry name" value="FIBRINOGEN/TENASCIN/ANGIOPOEITIN"/>
    <property type="match status" value="1"/>
</dbReference>
<sequence length="1007" mass="113943">MFSVSVSSSWSLLILLLFVNSQQTFAKPAKRLAGATTVPKKIQQCNNVYFYEAPNEKIATILKEIKEQLGQIQTDINEKIGNKTNEKAKKNCAELYKAGERISGVYTIDPDGQGTFDVFCDQTTTGGGWTVFQKRLDGSVDFYRGWADYKRGFGNLNGEFWLGLDKINRLTKSNNRLRVDLEDTTGKTAYAEYGMFAVTSEKTKYQLSLGSYSGTAGDSLSYHRSQPFATKDNGSESARNCALSFKGAWWYHGCHYSNLNGFYHHGSHSSYADGVNWRAWKGYYYSVKRAEMKIRPSAMKITTPNKLSIDFEYDRQFDHGTMFCAFVSSNWSLLILLLFVNSQQTFAKPAKRLADAASVPNQTQHCNNVYFYEAPNEKIATMLKEIKEQLTQVQTDINILKGNKTNEKVFNNSINRESHDYHLFIFKTDFHTSNFNMAPLPEETLVPPKETNLGVAQELFYPKIHPLSPKRDQHQTSPSKKNCAELYRAGERISGVYTIDPDGQGAFDVFCDQTTTGGGWTVFQKRLDGSVDFYRGWADYKRGFGNLNGELWLGLDKIQRLTKSNNRLRVDLEDTTGKTAYAEYDMFAVTSERTKYQLSLGTYSGTAGDSFSGHRGHPFSTKDKDNDSHTSTNCAVSYKGAWWYTNCHESNLNGLYHHGSHSSSADGVNWHAWKGHNYSAKRAEMKIRPNIFIYYMATIARDVILCTMKLAVLGLKVLFYQCYNFWPLARASASYPVWERIFRHGFGSPAALSSLPETCRPTPGLETSTVLKGNKTNEKGMNSFLCMCLDPLIKCPKKNCAERYKAGERISGVYTIDPDGQGSFDVFCDQTTTGGGWTVFQKRLDGSVDFYRGWADYKRGFGNLNGEFWLGLDKIQRLTKSNNRLRVDLEDTTGKTAYAEYDMFAVRSERTKYQLSLGSYSGTAGDSLSYHRSQSFSTKDNGSGSPRNCALTFKGAWWYHGCHYSNLNGLYHHGSHSSYADGVNWRTWKGYYYSAKRAEMKIRPVNF</sequence>
<gene>
    <name evidence="4" type="ORF">PLOB_00011246</name>
</gene>
<dbReference type="InterPro" id="IPR020837">
    <property type="entry name" value="Fibrinogen_CS"/>
</dbReference>
<dbReference type="SUPFAM" id="SSF56496">
    <property type="entry name" value="Fibrinogen C-terminal domain-like"/>
    <property type="match status" value="3"/>
</dbReference>
<feature type="domain" description="Fibrinogen C-terminal" evidence="3">
    <location>
        <begin position="791"/>
        <end position="1006"/>
    </location>
</feature>